<proteinExistence type="predicted"/>
<dbReference type="EMBL" id="FUXL01000005">
    <property type="protein sequence ID" value="SKA02100.1"/>
    <property type="molecule type" value="Genomic_DNA"/>
</dbReference>
<sequence length="113" mass="12158">MKKNSTVAAAPIGEAVEEAFADVQESFERFCLAAGIETLSAMMEADVEAACGPRHGRNEQRQAHRWGKMRGADGFHGGKVVSIAHGFAAQTAMRSRSRAGIGRRRRTDSVAGR</sequence>
<organism evidence="2 3">
    <name type="scientific">Consotaella salsifontis</name>
    <dbReference type="NCBI Taxonomy" id="1365950"/>
    <lineage>
        <taxon>Bacteria</taxon>
        <taxon>Pseudomonadati</taxon>
        <taxon>Pseudomonadota</taxon>
        <taxon>Alphaproteobacteria</taxon>
        <taxon>Hyphomicrobiales</taxon>
        <taxon>Aurantimonadaceae</taxon>
        <taxon>Consotaella</taxon>
    </lineage>
</organism>
<gene>
    <name evidence="2" type="ORF">SAMN05428963_1053</name>
</gene>
<feature type="compositionally biased region" description="Basic residues" evidence="1">
    <location>
        <begin position="95"/>
        <end position="106"/>
    </location>
</feature>
<feature type="region of interest" description="Disordered" evidence="1">
    <location>
        <begin position="92"/>
        <end position="113"/>
    </location>
</feature>
<evidence type="ECO:0000313" key="3">
    <source>
        <dbReference type="Proteomes" id="UP000190135"/>
    </source>
</evidence>
<keyword evidence="3" id="KW-1185">Reference proteome</keyword>
<dbReference type="Proteomes" id="UP000190135">
    <property type="component" value="Unassembled WGS sequence"/>
</dbReference>
<evidence type="ECO:0000313" key="2">
    <source>
        <dbReference type="EMBL" id="SKA02100.1"/>
    </source>
</evidence>
<accession>A0A1T4QE74</accession>
<name>A0A1T4QE74_9HYPH</name>
<protein>
    <recommendedName>
        <fullName evidence="4">Transposase, Mutator family</fullName>
    </recommendedName>
</protein>
<dbReference type="AlphaFoldDB" id="A0A1T4QE74"/>
<evidence type="ECO:0000256" key="1">
    <source>
        <dbReference type="SAM" id="MobiDB-lite"/>
    </source>
</evidence>
<evidence type="ECO:0008006" key="4">
    <source>
        <dbReference type="Google" id="ProtNLM"/>
    </source>
</evidence>
<reference evidence="2 3" key="1">
    <citation type="submission" date="2017-02" db="EMBL/GenBank/DDBJ databases">
        <authorList>
            <person name="Peterson S.W."/>
        </authorList>
    </citation>
    <scope>NUCLEOTIDE SEQUENCE [LARGE SCALE GENOMIC DNA]</scope>
    <source>
        <strain evidence="2 3">USBA 369</strain>
    </source>
</reference>
<dbReference type="STRING" id="1365950.SAMN05428963_1053"/>